<comment type="caution">
    <text evidence="5">The sequence shown here is derived from an EMBL/GenBank/DDBJ whole genome shotgun (WGS) entry which is preliminary data.</text>
</comment>
<feature type="domain" description="HTH lacI-type" evidence="4">
    <location>
        <begin position="56"/>
        <end position="110"/>
    </location>
</feature>
<keyword evidence="3" id="KW-0804">Transcription</keyword>
<dbReference type="Gene3D" id="3.40.50.2300">
    <property type="match status" value="2"/>
</dbReference>
<accession>A0A8J3I460</accession>
<sequence length="386" mass="42638">MTFIGRDTISNCLEDYAVNSEHKGFRPLEDFMADAEDNTQSIAADQHDAESGKLRPTMQDVAEAAGVSLKTVSRVVNKEPSVTEATRKRVEDVIKSLGFRRNDLARNLRQGQTSSTIGLVIEDIANPFYSQLAHGVESVARRYNHMLIISNSGEDPLREREQVNALLLRRVSGLLIVPAGADHSYLTSEMRLGTPVIFLDRPPENLNVDAILLDSYGGSYTAMEHLLRQGHRRIGLICGDPSVHTGAGRVAAYRRAMTDWGLGLIEDLLCFGCDDAIKAEQAVYRLLALPQPPTAIFATSNRISIAVLRVLFSTTHKIAFIGFDDFEMADMLPIPVTVIAHNPTEMGRQAAELLFARLHGDESPPQRIVLPTKLIIRSSSEIKPER</sequence>
<dbReference type="Pfam" id="PF13377">
    <property type="entry name" value="Peripla_BP_3"/>
    <property type="match status" value="1"/>
</dbReference>
<dbReference type="PANTHER" id="PTHR30146">
    <property type="entry name" value="LACI-RELATED TRANSCRIPTIONAL REPRESSOR"/>
    <property type="match status" value="1"/>
</dbReference>
<dbReference type="CDD" id="cd06267">
    <property type="entry name" value="PBP1_LacI_sugar_binding-like"/>
    <property type="match status" value="1"/>
</dbReference>
<dbReference type="Gene3D" id="1.10.260.40">
    <property type="entry name" value="lambda repressor-like DNA-binding domains"/>
    <property type="match status" value="1"/>
</dbReference>
<dbReference type="AlphaFoldDB" id="A0A8J3I460"/>
<dbReference type="PROSITE" id="PS00356">
    <property type="entry name" value="HTH_LACI_1"/>
    <property type="match status" value="1"/>
</dbReference>
<dbReference type="PRINTS" id="PR00036">
    <property type="entry name" value="HTHLACI"/>
</dbReference>
<evidence type="ECO:0000259" key="4">
    <source>
        <dbReference type="PROSITE" id="PS50932"/>
    </source>
</evidence>
<dbReference type="CDD" id="cd01392">
    <property type="entry name" value="HTH_LacI"/>
    <property type="match status" value="1"/>
</dbReference>
<evidence type="ECO:0000256" key="3">
    <source>
        <dbReference type="ARBA" id="ARBA00023163"/>
    </source>
</evidence>
<dbReference type="PROSITE" id="PS50932">
    <property type="entry name" value="HTH_LACI_2"/>
    <property type="match status" value="1"/>
</dbReference>
<dbReference type="InterPro" id="IPR010982">
    <property type="entry name" value="Lambda_DNA-bd_dom_sf"/>
</dbReference>
<dbReference type="PANTHER" id="PTHR30146:SF109">
    <property type="entry name" value="HTH-TYPE TRANSCRIPTIONAL REGULATOR GALS"/>
    <property type="match status" value="1"/>
</dbReference>
<gene>
    <name evidence="5" type="ORF">KSX_71820</name>
</gene>
<keyword evidence="2" id="KW-0238">DNA-binding</keyword>
<name>A0A8J3I460_9CHLR</name>
<dbReference type="GO" id="GO:0003700">
    <property type="term" value="F:DNA-binding transcription factor activity"/>
    <property type="evidence" value="ECO:0007669"/>
    <property type="project" value="TreeGrafter"/>
</dbReference>
<reference evidence="5" key="1">
    <citation type="submission" date="2020-10" db="EMBL/GenBank/DDBJ databases">
        <title>Taxonomic study of unclassified bacteria belonging to the class Ktedonobacteria.</title>
        <authorList>
            <person name="Yabe S."/>
            <person name="Wang C.M."/>
            <person name="Zheng Y."/>
            <person name="Sakai Y."/>
            <person name="Cavaletti L."/>
            <person name="Monciardini P."/>
            <person name="Donadio S."/>
        </authorList>
    </citation>
    <scope>NUCLEOTIDE SEQUENCE</scope>
    <source>
        <strain evidence="5">SOSP1-1</strain>
    </source>
</reference>
<dbReference type="SUPFAM" id="SSF47413">
    <property type="entry name" value="lambda repressor-like DNA-binding domains"/>
    <property type="match status" value="1"/>
</dbReference>
<keyword evidence="1" id="KW-0805">Transcription regulation</keyword>
<evidence type="ECO:0000256" key="1">
    <source>
        <dbReference type="ARBA" id="ARBA00023015"/>
    </source>
</evidence>
<dbReference type="SUPFAM" id="SSF53822">
    <property type="entry name" value="Periplasmic binding protein-like I"/>
    <property type="match status" value="1"/>
</dbReference>
<dbReference type="EMBL" id="BNJF01000004">
    <property type="protein sequence ID" value="GHO49019.1"/>
    <property type="molecule type" value="Genomic_DNA"/>
</dbReference>
<protein>
    <submittedName>
        <fullName evidence="5">LacI family transcriptional regulator</fullName>
    </submittedName>
</protein>
<evidence type="ECO:0000313" key="6">
    <source>
        <dbReference type="Proteomes" id="UP000612362"/>
    </source>
</evidence>
<organism evidence="5 6">
    <name type="scientific">Ktedonospora formicarum</name>
    <dbReference type="NCBI Taxonomy" id="2778364"/>
    <lineage>
        <taxon>Bacteria</taxon>
        <taxon>Bacillati</taxon>
        <taxon>Chloroflexota</taxon>
        <taxon>Ktedonobacteria</taxon>
        <taxon>Ktedonobacterales</taxon>
        <taxon>Ktedonobacteraceae</taxon>
        <taxon>Ktedonospora</taxon>
    </lineage>
</organism>
<evidence type="ECO:0000256" key="2">
    <source>
        <dbReference type="ARBA" id="ARBA00023125"/>
    </source>
</evidence>
<dbReference type="InterPro" id="IPR000843">
    <property type="entry name" value="HTH_LacI"/>
</dbReference>
<dbReference type="SMART" id="SM00354">
    <property type="entry name" value="HTH_LACI"/>
    <property type="match status" value="1"/>
</dbReference>
<dbReference type="InterPro" id="IPR028082">
    <property type="entry name" value="Peripla_BP_I"/>
</dbReference>
<proteinExistence type="predicted"/>
<evidence type="ECO:0000313" key="5">
    <source>
        <dbReference type="EMBL" id="GHO49019.1"/>
    </source>
</evidence>
<keyword evidence="6" id="KW-1185">Reference proteome</keyword>
<dbReference type="InterPro" id="IPR046335">
    <property type="entry name" value="LacI/GalR-like_sensor"/>
</dbReference>
<dbReference type="Proteomes" id="UP000612362">
    <property type="component" value="Unassembled WGS sequence"/>
</dbReference>
<dbReference type="Pfam" id="PF00356">
    <property type="entry name" value="LacI"/>
    <property type="match status" value="1"/>
</dbReference>
<dbReference type="GO" id="GO:0000976">
    <property type="term" value="F:transcription cis-regulatory region binding"/>
    <property type="evidence" value="ECO:0007669"/>
    <property type="project" value="TreeGrafter"/>
</dbReference>